<feature type="compositionally biased region" description="Basic and acidic residues" evidence="1">
    <location>
        <begin position="480"/>
        <end position="494"/>
    </location>
</feature>
<dbReference type="GO" id="GO:0034063">
    <property type="term" value="P:stress granule assembly"/>
    <property type="evidence" value="ECO:0007669"/>
    <property type="project" value="TreeGrafter"/>
</dbReference>
<feature type="compositionally biased region" description="Basic and acidic residues" evidence="1">
    <location>
        <begin position="408"/>
        <end position="442"/>
    </location>
</feature>
<dbReference type="GO" id="GO:0010494">
    <property type="term" value="C:cytoplasmic stress granule"/>
    <property type="evidence" value="ECO:0007669"/>
    <property type="project" value="TreeGrafter"/>
</dbReference>
<keyword evidence="4" id="KW-1185">Reference proteome</keyword>
<name>A0AAD5SFW4_9FUNG</name>
<dbReference type="InterPro" id="IPR045117">
    <property type="entry name" value="ATXN2-like"/>
</dbReference>
<dbReference type="Proteomes" id="UP001212841">
    <property type="component" value="Unassembled WGS sequence"/>
</dbReference>
<sequence>MVGTKVEVTTADGTVWEGIYSASNLDHPELTVGLRMARKRVKGKFVGEVVKKKLIDAKELAAISATSLDMTAGDKPADREVFQTDTAISGQTGPVRERELHKWEPSGDDMSLGLEDEIGHLGKWDQFAANEKLFGVSTDFDEGLYTTALDRSDPRFRDREREAARIAAEIERGPSANLGSAANLHMAEERGLSIDDSNMDEEDKYSSVIRPGSVVRQPGKYVPPAVRRTASIQPSRQQTAPNAPGQAPSTQNAPQSPQDSTKPAESVTEKPKMAVPATSGKAVEEKKPAKDQKEAEKKPVKLDMKEFRNLAPIPPLKPSPHHHAERLSKLLENKKGVAPPPGPSKGGEAAHAEEVARVFGEFARGEKKNLLQKKQALMKREKDGIINEFKSFSAAFKLKTPMPTDLQEILKKSAAEGKSESKSDEKEEGGIENQDKVSRNKTPEPIAATKKAEARAASPKPPAAAEKKQEDSKRKVPAAEGKEAKEEKETKADSGDAASVISDTSTTVSKREFKFNLDAAEFKPSGFVPAVPGSPTPGNAVTSKSPQHGEKSPFFKQRQNKQPNYQGVKPPYNKNFQKNAVNHYNEENMYPQGMDPQQYQYPYPMAYPYRPMMGARPPFVPMPGMSMPPGTAMPAHMMYHPFPGGVPPGAQMYPVPAGMMHPPGGPGPRGVAYPKGQIPPGGNFVGDESGEGRAVPPFMSPPAMYSPGMPSPVMQYPPEMMQFQQPPMMMPGPPHGGPGHVWPGGPEQMAMGHSEIPPPESPQVPPTPVTAAEQSK</sequence>
<dbReference type="SMART" id="SM01272">
    <property type="entry name" value="LsmAD"/>
    <property type="match status" value="1"/>
</dbReference>
<feature type="compositionally biased region" description="Polar residues" evidence="1">
    <location>
        <begin position="230"/>
        <end position="263"/>
    </location>
</feature>
<feature type="compositionally biased region" description="Basic and acidic residues" evidence="1">
    <location>
        <begin position="465"/>
        <end position="474"/>
    </location>
</feature>
<dbReference type="InterPro" id="IPR025852">
    <property type="entry name" value="SM_dom_ATX"/>
</dbReference>
<dbReference type="EMBL" id="JADGJD010000222">
    <property type="protein sequence ID" value="KAJ3053274.1"/>
    <property type="molecule type" value="Genomic_DNA"/>
</dbReference>
<evidence type="ECO:0000259" key="2">
    <source>
        <dbReference type="SMART" id="SM01272"/>
    </source>
</evidence>
<accession>A0AAD5SFW4</accession>
<comment type="caution">
    <text evidence="3">The sequence shown here is derived from an EMBL/GenBank/DDBJ whole genome shotgun (WGS) entry which is preliminary data.</text>
</comment>
<evidence type="ECO:0000313" key="3">
    <source>
        <dbReference type="EMBL" id="KAJ3053274.1"/>
    </source>
</evidence>
<gene>
    <name evidence="3" type="ORF">HK097_004667</name>
</gene>
<dbReference type="AlphaFoldDB" id="A0AAD5SFW4"/>
<feature type="region of interest" description="Disordered" evidence="1">
    <location>
        <begin position="192"/>
        <end position="304"/>
    </location>
</feature>
<evidence type="ECO:0000313" key="4">
    <source>
        <dbReference type="Proteomes" id="UP001212841"/>
    </source>
</evidence>
<reference evidence="3" key="1">
    <citation type="submission" date="2020-05" db="EMBL/GenBank/DDBJ databases">
        <title>Phylogenomic resolution of chytrid fungi.</title>
        <authorList>
            <person name="Stajich J.E."/>
            <person name="Amses K."/>
            <person name="Simmons R."/>
            <person name="Seto K."/>
            <person name="Myers J."/>
            <person name="Bonds A."/>
            <person name="Quandt C.A."/>
            <person name="Barry K."/>
            <person name="Liu P."/>
            <person name="Grigoriev I."/>
            <person name="Longcore J.E."/>
            <person name="James T.Y."/>
        </authorList>
    </citation>
    <scope>NUCLEOTIDE SEQUENCE</scope>
    <source>
        <strain evidence="3">JEL0318</strain>
    </source>
</reference>
<dbReference type="GO" id="GO:0003729">
    <property type="term" value="F:mRNA binding"/>
    <property type="evidence" value="ECO:0007669"/>
    <property type="project" value="TreeGrafter"/>
</dbReference>
<feature type="region of interest" description="Disordered" evidence="1">
    <location>
        <begin position="524"/>
        <end position="573"/>
    </location>
</feature>
<evidence type="ECO:0000256" key="1">
    <source>
        <dbReference type="SAM" id="MobiDB-lite"/>
    </source>
</evidence>
<dbReference type="PANTHER" id="PTHR12854">
    <property type="entry name" value="ATAXIN 2-RELATED"/>
    <property type="match status" value="1"/>
</dbReference>
<feature type="domain" description="LsmAD" evidence="2">
    <location>
        <begin position="134"/>
        <end position="211"/>
    </location>
</feature>
<feature type="compositionally biased region" description="Polar residues" evidence="1">
    <location>
        <begin position="536"/>
        <end position="546"/>
    </location>
</feature>
<feature type="compositionally biased region" description="Pro residues" evidence="1">
    <location>
        <begin position="756"/>
        <end position="768"/>
    </location>
</feature>
<feature type="region of interest" description="Disordered" evidence="1">
    <location>
        <begin position="407"/>
        <end position="510"/>
    </location>
</feature>
<dbReference type="PANTHER" id="PTHR12854:SF7">
    <property type="entry name" value="ATAXIN-2 HOMOLOG"/>
    <property type="match status" value="1"/>
</dbReference>
<feature type="region of interest" description="Disordered" evidence="1">
    <location>
        <begin position="738"/>
        <end position="776"/>
    </location>
</feature>
<feature type="compositionally biased region" description="Basic and acidic residues" evidence="1">
    <location>
        <begin position="282"/>
        <end position="304"/>
    </location>
</feature>
<protein>
    <recommendedName>
        <fullName evidence="2">LsmAD domain-containing protein</fullName>
    </recommendedName>
</protein>
<proteinExistence type="predicted"/>
<organism evidence="3 4">
    <name type="scientific">Rhizophlyctis rosea</name>
    <dbReference type="NCBI Taxonomy" id="64517"/>
    <lineage>
        <taxon>Eukaryota</taxon>
        <taxon>Fungi</taxon>
        <taxon>Fungi incertae sedis</taxon>
        <taxon>Chytridiomycota</taxon>
        <taxon>Chytridiomycota incertae sedis</taxon>
        <taxon>Chytridiomycetes</taxon>
        <taxon>Rhizophlyctidales</taxon>
        <taxon>Rhizophlyctidaceae</taxon>
        <taxon>Rhizophlyctis</taxon>
    </lineage>
</organism>
<dbReference type="Pfam" id="PF06741">
    <property type="entry name" value="LsmAD"/>
    <property type="match status" value="1"/>
</dbReference>
<dbReference type="Pfam" id="PF14438">
    <property type="entry name" value="SM-ATX"/>
    <property type="match status" value="1"/>
</dbReference>
<dbReference type="InterPro" id="IPR009604">
    <property type="entry name" value="LsmAD_domain"/>
</dbReference>